<accession>A0A9N9P0B6</accession>
<comment type="subcellular location">
    <subcellularLocation>
        <location evidence="1">Nucleus</location>
    </subcellularLocation>
</comment>
<keyword evidence="3" id="KW-0647">Proteasome</keyword>
<dbReference type="GO" id="GO:0005634">
    <property type="term" value="C:nucleus"/>
    <property type="evidence" value="ECO:0007669"/>
    <property type="project" value="UniProtKB-SubCell"/>
</dbReference>
<dbReference type="OrthoDB" id="268479at2759"/>
<keyword evidence="5" id="KW-1185">Reference proteome</keyword>
<dbReference type="GO" id="GO:0005737">
    <property type="term" value="C:cytoplasm"/>
    <property type="evidence" value="ECO:0007669"/>
    <property type="project" value="TreeGrafter"/>
</dbReference>
<organism evidence="4 5">
    <name type="scientific">Racocetra fulgida</name>
    <dbReference type="NCBI Taxonomy" id="60492"/>
    <lineage>
        <taxon>Eukaryota</taxon>
        <taxon>Fungi</taxon>
        <taxon>Fungi incertae sedis</taxon>
        <taxon>Mucoromycota</taxon>
        <taxon>Glomeromycotina</taxon>
        <taxon>Glomeromycetes</taxon>
        <taxon>Diversisporales</taxon>
        <taxon>Gigasporaceae</taxon>
        <taxon>Racocetra</taxon>
    </lineage>
</organism>
<protein>
    <submittedName>
        <fullName evidence="4">11547_t:CDS:1</fullName>
    </submittedName>
</protein>
<dbReference type="SUPFAM" id="SSF56235">
    <property type="entry name" value="N-terminal nucleophile aminohydrolases (Ntn hydrolases)"/>
    <property type="match status" value="1"/>
</dbReference>
<dbReference type="AlphaFoldDB" id="A0A9N9P0B6"/>
<name>A0A9N9P0B6_9GLOM</name>
<feature type="non-terminal residue" evidence="4">
    <location>
        <position position="1"/>
    </location>
</feature>
<dbReference type="GO" id="GO:0051603">
    <property type="term" value="P:proteolysis involved in protein catabolic process"/>
    <property type="evidence" value="ECO:0007669"/>
    <property type="project" value="InterPro"/>
</dbReference>
<comment type="caution">
    <text evidence="4">The sequence shown here is derived from an EMBL/GenBank/DDBJ whole genome shotgun (WGS) entry which is preliminary data.</text>
</comment>
<dbReference type="GO" id="GO:0005839">
    <property type="term" value="C:proteasome core complex"/>
    <property type="evidence" value="ECO:0007669"/>
    <property type="project" value="InterPro"/>
</dbReference>
<reference evidence="4" key="1">
    <citation type="submission" date="2021-06" db="EMBL/GenBank/DDBJ databases">
        <authorList>
            <person name="Kallberg Y."/>
            <person name="Tangrot J."/>
            <person name="Rosling A."/>
        </authorList>
    </citation>
    <scope>NUCLEOTIDE SEQUENCE</scope>
    <source>
        <strain evidence="4">IN212</strain>
    </source>
</reference>
<dbReference type="PANTHER" id="PTHR32194:SF2">
    <property type="entry name" value="PROTEASOME SUBUNIT BETA TYPE-1"/>
    <property type="match status" value="1"/>
</dbReference>
<dbReference type="InterPro" id="IPR023333">
    <property type="entry name" value="Proteasome_suB-type"/>
</dbReference>
<dbReference type="Proteomes" id="UP000789396">
    <property type="component" value="Unassembled WGS sequence"/>
</dbReference>
<dbReference type="InterPro" id="IPR001353">
    <property type="entry name" value="Proteasome_sua/b"/>
</dbReference>
<keyword evidence="2" id="KW-0963">Cytoplasm</keyword>
<dbReference type="PANTHER" id="PTHR32194">
    <property type="entry name" value="METALLOPROTEASE TLDD"/>
    <property type="match status" value="1"/>
</dbReference>
<dbReference type="Gene3D" id="3.60.20.10">
    <property type="entry name" value="Glutamine Phosphoribosylpyrophosphate, subunit 1, domain 1"/>
    <property type="match status" value="1"/>
</dbReference>
<dbReference type="Pfam" id="PF00227">
    <property type="entry name" value="Proteasome"/>
    <property type="match status" value="1"/>
</dbReference>
<gene>
    <name evidence="4" type="ORF">RFULGI_LOCUS16675</name>
</gene>
<dbReference type="EMBL" id="CAJVPZ010060555">
    <property type="protein sequence ID" value="CAG8790298.1"/>
    <property type="molecule type" value="Genomic_DNA"/>
</dbReference>
<evidence type="ECO:0000313" key="4">
    <source>
        <dbReference type="EMBL" id="CAG8790298.1"/>
    </source>
</evidence>
<evidence type="ECO:0000256" key="2">
    <source>
        <dbReference type="ARBA" id="ARBA00022490"/>
    </source>
</evidence>
<evidence type="ECO:0000256" key="1">
    <source>
        <dbReference type="ARBA" id="ARBA00004123"/>
    </source>
</evidence>
<proteinExistence type="predicted"/>
<sequence length="96" mass="10726">KGVVFSFDPIGSYGLETCRATGTAASLVQPFLDNQVEFKNVQIDEKPRLSLDRALCIAKDAFTSATERDIYTGDYLEIYVIKQDGVTIENYPLKKD</sequence>
<evidence type="ECO:0000256" key="3">
    <source>
        <dbReference type="ARBA" id="ARBA00022942"/>
    </source>
</evidence>
<dbReference type="InterPro" id="IPR029055">
    <property type="entry name" value="Ntn_hydrolases_N"/>
</dbReference>
<evidence type="ECO:0000313" key="5">
    <source>
        <dbReference type="Proteomes" id="UP000789396"/>
    </source>
</evidence>